<dbReference type="RefSeq" id="XP_003055960.1">
    <property type="nucleotide sequence ID" value="XM_003055914.1"/>
</dbReference>
<sequence length="216" mass="23357">MTDDTQKIGIGLTSFGVLFMALGVLFFFDRALLSFGNVLFIAGVSLTIGRKRALKFFVNRRRVRSGNHRGSVCFLGGLALVLFGWPFVGCARAFRFDFKQTHSVSNERGVKLRSPRVVPAQHLTAIRSVRLTQQRFVPFHSRAGYAWRHTAASCSSAGSSPSSCCSSGGCRCASLLSSLNFTSRPSASQVIGSLFNLPLVNKFFAGVGSARGVLPV</sequence>
<keyword evidence="5 7" id="KW-0472">Membrane</keyword>
<proteinExistence type="inferred from homology"/>
<evidence type="ECO:0000256" key="4">
    <source>
        <dbReference type="ARBA" id="ARBA00023034"/>
    </source>
</evidence>
<evidence type="ECO:0000256" key="3">
    <source>
        <dbReference type="ARBA" id="ARBA00022989"/>
    </source>
</evidence>
<dbReference type="OrthoDB" id="204784at2759"/>
<name>C1MKA1_MICPC</name>
<keyword evidence="9" id="KW-1185">Reference proteome</keyword>
<evidence type="ECO:0000256" key="7">
    <source>
        <dbReference type="SAM" id="Phobius"/>
    </source>
</evidence>
<dbReference type="eggNOG" id="KOG1743">
    <property type="taxonomic scope" value="Eukaryota"/>
</dbReference>
<organism evidence="9">
    <name type="scientific">Micromonas pusilla (strain CCMP1545)</name>
    <name type="common">Picoplanktonic green alga</name>
    <dbReference type="NCBI Taxonomy" id="564608"/>
    <lineage>
        <taxon>Eukaryota</taxon>
        <taxon>Viridiplantae</taxon>
        <taxon>Chlorophyta</taxon>
        <taxon>Mamiellophyceae</taxon>
        <taxon>Mamiellales</taxon>
        <taxon>Mamiellaceae</taxon>
        <taxon>Micromonas</taxon>
    </lineage>
</organism>
<dbReference type="GO" id="GO:0005829">
    <property type="term" value="C:cytosol"/>
    <property type="evidence" value="ECO:0007669"/>
    <property type="project" value="GOC"/>
</dbReference>
<evidence type="ECO:0000256" key="5">
    <source>
        <dbReference type="ARBA" id="ARBA00023136"/>
    </source>
</evidence>
<evidence type="ECO:0000256" key="6">
    <source>
        <dbReference type="ARBA" id="ARBA00025799"/>
    </source>
</evidence>
<dbReference type="GO" id="GO:0006888">
    <property type="term" value="P:endoplasmic reticulum to Golgi vesicle-mediated transport"/>
    <property type="evidence" value="ECO:0007669"/>
    <property type="project" value="InterPro"/>
</dbReference>
<dbReference type="Proteomes" id="UP000001876">
    <property type="component" value="Unassembled WGS sequence"/>
</dbReference>
<dbReference type="GO" id="GO:0042147">
    <property type="term" value="P:retrograde transport, endosome to Golgi"/>
    <property type="evidence" value="ECO:0007669"/>
    <property type="project" value="InterPro"/>
</dbReference>
<keyword evidence="2 7" id="KW-0812">Transmembrane</keyword>
<dbReference type="STRING" id="564608.C1MKA1"/>
<dbReference type="GO" id="GO:0000139">
    <property type="term" value="C:Golgi membrane"/>
    <property type="evidence" value="ECO:0007669"/>
    <property type="project" value="UniProtKB-SubCell"/>
</dbReference>
<comment type="similarity">
    <text evidence="6">Belongs to the GOT1 family.</text>
</comment>
<feature type="transmembrane region" description="Helical" evidence="7">
    <location>
        <begin position="7"/>
        <end position="26"/>
    </location>
</feature>
<feature type="transmembrane region" description="Helical" evidence="7">
    <location>
        <begin position="32"/>
        <end position="49"/>
    </location>
</feature>
<dbReference type="PANTHER" id="PTHR21493:SF9">
    <property type="entry name" value="GOLGI TRANSPORT PROTEIN 1-RELATED"/>
    <property type="match status" value="1"/>
</dbReference>
<dbReference type="AlphaFoldDB" id="C1MKA1"/>
<keyword evidence="3 7" id="KW-1133">Transmembrane helix</keyword>
<reference evidence="8 9" key="1">
    <citation type="journal article" date="2009" name="Science">
        <title>Green evolution and dynamic adaptations revealed by genomes of the marine picoeukaryotes Micromonas.</title>
        <authorList>
            <person name="Worden A.Z."/>
            <person name="Lee J.H."/>
            <person name="Mock T."/>
            <person name="Rouze P."/>
            <person name="Simmons M.P."/>
            <person name="Aerts A.L."/>
            <person name="Allen A.E."/>
            <person name="Cuvelier M.L."/>
            <person name="Derelle E."/>
            <person name="Everett M.V."/>
            <person name="Foulon E."/>
            <person name="Grimwood J."/>
            <person name="Gundlach H."/>
            <person name="Henrissat B."/>
            <person name="Napoli C."/>
            <person name="McDonald S.M."/>
            <person name="Parker M.S."/>
            <person name="Rombauts S."/>
            <person name="Salamov A."/>
            <person name="Von Dassow P."/>
            <person name="Badger J.H."/>
            <person name="Coutinho P.M."/>
            <person name="Demir E."/>
            <person name="Dubchak I."/>
            <person name="Gentemann C."/>
            <person name="Eikrem W."/>
            <person name="Gready J.E."/>
            <person name="John U."/>
            <person name="Lanier W."/>
            <person name="Lindquist E.A."/>
            <person name="Lucas S."/>
            <person name="Mayer K.F."/>
            <person name="Moreau H."/>
            <person name="Not F."/>
            <person name="Otillar R."/>
            <person name="Panaud O."/>
            <person name="Pangilinan J."/>
            <person name="Paulsen I."/>
            <person name="Piegu B."/>
            <person name="Poliakov A."/>
            <person name="Robbens S."/>
            <person name="Schmutz J."/>
            <person name="Toulza E."/>
            <person name="Wyss T."/>
            <person name="Zelensky A."/>
            <person name="Zhou K."/>
            <person name="Armbrust E.V."/>
            <person name="Bhattacharya D."/>
            <person name="Goodenough U.W."/>
            <person name="Van de Peer Y."/>
            <person name="Grigoriev I.V."/>
        </authorList>
    </citation>
    <scope>NUCLEOTIDE SEQUENCE [LARGE SCALE GENOMIC DNA]</scope>
    <source>
        <strain evidence="8 9">CCMP1545</strain>
    </source>
</reference>
<dbReference type="InterPro" id="IPR045176">
    <property type="entry name" value="Got1"/>
</dbReference>
<evidence type="ECO:0000256" key="1">
    <source>
        <dbReference type="ARBA" id="ARBA00004653"/>
    </source>
</evidence>
<evidence type="ECO:0000313" key="9">
    <source>
        <dbReference type="Proteomes" id="UP000001876"/>
    </source>
</evidence>
<comment type="subcellular location">
    <subcellularLocation>
        <location evidence="1">Golgi apparatus membrane</location>
        <topology evidence="1">Multi-pass membrane protein</topology>
    </subcellularLocation>
</comment>
<gene>
    <name evidence="8" type="ORF">MICPUCDRAFT_55252</name>
</gene>
<dbReference type="Pfam" id="PF04178">
    <property type="entry name" value="Got1"/>
    <property type="match status" value="1"/>
</dbReference>
<dbReference type="GeneID" id="9681479"/>
<dbReference type="PANTHER" id="PTHR21493">
    <property type="entry name" value="CGI-141-RELATED/LIPASE CONTAINING PROTEIN"/>
    <property type="match status" value="1"/>
</dbReference>
<evidence type="ECO:0000313" key="8">
    <source>
        <dbReference type="EMBL" id="EEH59336.1"/>
    </source>
</evidence>
<protein>
    <submittedName>
        <fullName evidence="8">Predicted protein</fullName>
    </submittedName>
</protein>
<dbReference type="InterPro" id="IPR007305">
    <property type="entry name" value="Vesicle_transpt_Got1/SFT2"/>
</dbReference>
<accession>C1MKA1</accession>
<feature type="transmembrane region" description="Helical" evidence="7">
    <location>
        <begin position="70"/>
        <end position="88"/>
    </location>
</feature>
<dbReference type="KEGG" id="mpp:MICPUCDRAFT_55252"/>
<evidence type="ECO:0000256" key="2">
    <source>
        <dbReference type="ARBA" id="ARBA00022692"/>
    </source>
</evidence>
<dbReference type="EMBL" id="GG663736">
    <property type="protein sequence ID" value="EEH59336.1"/>
    <property type="molecule type" value="Genomic_DNA"/>
</dbReference>
<keyword evidence="4" id="KW-0333">Golgi apparatus</keyword>